<evidence type="ECO:0000313" key="2">
    <source>
        <dbReference type="EMBL" id="CAD7226733.1"/>
    </source>
</evidence>
<dbReference type="GO" id="GO:0009653">
    <property type="term" value="P:anatomical structure morphogenesis"/>
    <property type="evidence" value="ECO:0007669"/>
    <property type="project" value="TreeGrafter"/>
</dbReference>
<dbReference type="Gene3D" id="4.10.280.10">
    <property type="entry name" value="Helix-loop-helix DNA-binding domain"/>
    <property type="match status" value="1"/>
</dbReference>
<dbReference type="GO" id="GO:0005634">
    <property type="term" value="C:nucleus"/>
    <property type="evidence" value="ECO:0007669"/>
    <property type="project" value="TreeGrafter"/>
</dbReference>
<name>A0A7R8WD76_9CRUS</name>
<feature type="compositionally biased region" description="Basic and acidic residues" evidence="1">
    <location>
        <begin position="148"/>
        <end position="167"/>
    </location>
</feature>
<dbReference type="Pfam" id="PF00010">
    <property type="entry name" value="HLH"/>
    <property type="match status" value="1"/>
</dbReference>
<dbReference type="GO" id="GO:0046983">
    <property type="term" value="F:protein dimerization activity"/>
    <property type="evidence" value="ECO:0007669"/>
    <property type="project" value="InterPro"/>
</dbReference>
<dbReference type="SMART" id="SM00353">
    <property type="entry name" value="HLH"/>
    <property type="match status" value="1"/>
</dbReference>
<dbReference type="GO" id="GO:0003700">
    <property type="term" value="F:DNA-binding transcription factor activity"/>
    <property type="evidence" value="ECO:0007669"/>
    <property type="project" value="TreeGrafter"/>
</dbReference>
<dbReference type="PANTHER" id="PTHR19290:SF102">
    <property type="entry name" value="TRANSCRIPTION FACTOR ATOH8"/>
    <property type="match status" value="1"/>
</dbReference>
<protein>
    <submittedName>
        <fullName evidence="2">Uncharacterized protein</fullName>
    </submittedName>
</protein>
<dbReference type="InterPro" id="IPR050359">
    <property type="entry name" value="bHLH_transcription_factors"/>
</dbReference>
<accession>A0A7R8WD76</accession>
<organism evidence="2">
    <name type="scientific">Cyprideis torosa</name>
    <dbReference type="NCBI Taxonomy" id="163714"/>
    <lineage>
        <taxon>Eukaryota</taxon>
        <taxon>Metazoa</taxon>
        <taxon>Ecdysozoa</taxon>
        <taxon>Arthropoda</taxon>
        <taxon>Crustacea</taxon>
        <taxon>Oligostraca</taxon>
        <taxon>Ostracoda</taxon>
        <taxon>Podocopa</taxon>
        <taxon>Podocopida</taxon>
        <taxon>Cytherocopina</taxon>
        <taxon>Cytheroidea</taxon>
        <taxon>Cytherideidae</taxon>
        <taxon>Cyprideis</taxon>
    </lineage>
</organism>
<dbReference type="PROSITE" id="PS50888">
    <property type="entry name" value="BHLH"/>
    <property type="match status" value="1"/>
</dbReference>
<feature type="compositionally biased region" description="Low complexity" evidence="1">
    <location>
        <begin position="173"/>
        <end position="187"/>
    </location>
</feature>
<sequence>MDQPALAFSMILKRERPIQAFYSSSVMAVWPSSSEDESHSHTDTSDDSLDLRTRPVSGLTRRNKRKLSEPRRVLTLPLPPKKARGGDTSSDTGERADARKTGTILNRKQRLLASYRDETEDRTSPLSDISDRTSPEQTVPSTSSASTSEKKYSPFRPWDHSPERPSGCDRICPSPSLSVSSSSPSSPLGSISPYYSLYSHLCAGNTSPSSSRTTHSFTSSSSKPPRAKQRNYKSMTRERRIEANARERNRVHTISAAFEQLRAALPTQGISGASAAKLSKLSVVRIASAYILTLGRLCGMDYTKDQSRPSINDCFELLSKSLHSEGKVKVPELCS</sequence>
<feature type="compositionally biased region" description="Low complexity" evidence="1">
    <location>
        <begin position="206"/>
        <end position="222"/>
    </location>
</feature>
<dbReference type="SUPFAM" id="SSF47459">
    <property type="entry name" value="HLH, helix-loop-helix DNA-binding domain"/>
    <property type="match status" value="1"/>
</dbReference>
<evidence type="ECO:0000256" key="1">
    <source>
        <dbReference type="SAM" id="MobiDB-lite"/>
    </source>
</evidence>
<dbReference type="PANTHER" id="PTHR19290">
    <property type="entry name" value="BASIC HELIX-LOOP-HELIX PROTEIN NEUROGENIN-RELATED"/>
    <property type="match status" value="1"/>
</dbReference>
<gene>
    <name evidence="2" type="ORF">CTOB1V02_LOCUS4648</name>
</gene>
<proteinExistence type="predicted"/>
<dbReference type="GO" id="GO:0070888">
    <property type="term" value="F:E-box binding"/>
    <property type="evidence" value="ECO:0007669"/>
    <property type="project" value="TreeGrafter"/>
</dbReference>
<dbReference type="OrthoDB" id="10001938at2759"/>
<dbReference type="EMBL" id="OB660914">
    <property type="protein sequence ID" value="CAD7226733.1"/>
    <property type="molecule type" value="Genomic_DNA"/>
</dbReference>
<feature type="region of interest" description="Disordered" evidence="1">
    <location>
        <begin position="29"/>
        <end position="187"/>
    </location>
</feature>
<dbReference type="InterPro" id="IPR011598">
    <property type="entry name" value="bHLH_dom"/>
</dbReference>
<feature type="compositionally biased region" description="Basic and acidic residues" evidence="1">
    <location>
        <begin position="115"/>
        <end position="134"/>
    </location>
</feature>
<dbReference type="AlphaFoldDB" id="A0A7R8WD76"/>
<feature type="region of interest" description="Disordered" evidence="1">
    <location>
        <begin position="206"/>
        <end position="235"/>
    </location>
</feature>
<feature type="compositionally biased region" description="Basic and acidic residues" evidence="1">
    <location>
        <begin position="36"/>
        <end position="53"/>
    </location>
</feature>
<feature type="compositionally biased region" description="Polar residues" evidence="1">
    <location>
        <begin position="135"/>
        <end position="147"/>
    </location>
</feature>
<dbReference type="GO" id="GO:0045944">
    <property type="term" value="P:positive regulation of transcription by RNA polymerase II"/>
    <property type="evidence" value="ECO:0007669"/>
    <property type="project" value="TreeGrafter"/>
</dbReference>
<reference evidence="2" key="1">
    <citation type="submission" date="2020-11" db="EMBL/GenBank/DDBJ databases">
        <authorList>
            <person name="Tran Van P."/>
        </authorList>
    </citation>
    <scope>NUCLEOTIDE SEQUENCE</scope>
</reference>
<dbReference type="InterPro" id="IPR036638">
    <property type="entry name" value="HLH_DNA-bd_sf"/>
</dbReference>